<evidence type="ECO:0000256" key="1">
    <source>
        <dbReference type="SAM" id="SignalP"/>
    </source>
</evidence>
<feature type="chain" id="PRO_5044298772" evidence="1">
    <location>
        <begin position="16"/>
        <end position="347"/>
    </location>
</feature>
<protein>
    <submittedName>
        <fullName evidence="2">Uncharacterized protein</fullName>
    </submittedName>
</protein>
<proteinExistence type="predicted"/>
<reference evidence="2 3" key="1">
    <citation type="journal article" date="2024" name="Science">
        <title>Giant polyketide synthase enzymes in the biosynthesis of giant marine polyether toxins.</title>
        <authorList>
            <person name="Fallon T.R."/>
            <person name="Shende V.V."/>
            <person name="Wierzbicki I.H."/>
            <person name="Pendleton A.L."/>
            <person name="Watervoot N.F."/>
            <person name="Auber R.P."/>
            <person name="Gonzalez D.J."/>
            <person name="Wisecaver J.H."/>
            <person name="Moore B.S."/>
        </authorList>
    </citation>
    <scope>NUCLEOTIDE SEQUENCE [LARGE SCALE GENOMIC DNA]</scope>
    <source>
        <strain evidence="2 3">12B1</strain>
    </source>
</reference>
<dbReference type="EMBL" id="JBGBPQ010000006">
    <property type="protein sequence ID" value="KAL1522528.1"/>
    <property type="molecule type" value="Genomic_DNA"/>
</dbReference>
<evidence type="ECO:0000313" key="3">
    <source>
        <dbReference type="Proteomes" id="UP001515480"/>
    </source>
</evidence>
<keyword evidence="3" id="KW-1185">Reference proteome</keyword>
<sequence length="347" mass="38121">MLRLVALLGLALALAAWRRRRHTVRDALPREELPRLLTVVVTTSPSPIHPSTELIDALFASIARYAAELLACRTIVVCDGYKVAKRVAFRSGKVDAAAAARYAEYKRHLRAVAAAGERFELLELEENHGFGFAVRRALEEVRTPLVCVIQHDRTFLRTVALEPIARRMLLAAGAVGYVLLPTRSTARYVHQQSSRLGAHGIKHARGELERLAIPLHGEGESLGAEGGGRLLPCLQWYDSTHLALTSYYREFVFNGAEKLVTQGKFIEAELGQVQFQEMCSKGIAASLPRWRTYLLDDVVEAPIVGHMNGSNGCAHEVLVSKCQAEGIDPSKVMGRLGRTADNARGSP</sequence>
<organism evidence="2 3">
    <name type="scientific">Prymnesium parvum</name>
    <name type="common">Toxic golden alga</name>
    <dbReference type="NCBI Taxonomy" id="97485"/>
    <lineage>
        <taxon>Eukaryota</taxon>
        <taxon>Haptista</taxon>
        <taxon>Haptophyta</taxon>
        <taxon>Prymnesiophyceae</taxon>
        <taxon>Prymnesiales</taxon>
        <taxon>Prymnesiaceae</taxon>
        <taxon>Prymnesium</taxon>
    </lineage>
</organism>
<dbReference type="AlphaFoldDB" id="A0AB34JLH9"/>
<evidence type="ECO:0000313" key="2">
    <source>
        <dbReference type="EMBL" id="KAL1522528.1"/>
    </source>
</evidence>
<dbReference type="Proteomes" id="UP001515480">
    <property type="component" value="Unassembled WGS sequence"/>
</dbReference>
<keyword evidence="1" id="KW-0732">Signal</keyword>
<feature type="signal peptide" evidence="1">
    <location>
        <begin position="1"/>
        <end position="15"/>
    </location>
</feature>
<gene>
    <name evidence="2" type="ORF">AB1Y20_017515</name>
</gene>
<name>A0AB34JLH9_PRYPA</name>
<accession>A0AB34JLH9</accession>
<comment type="caution">
    <text evidence="2">The sequence shown here is derived from an EMBL/GenBank/DDBJ whole genome shotgun (WGS) entry which is preliminary data.</text>
</comment>